<dbReference type="Proteomes" id="UP000436006">
    <property type="component" value="Unassembled WGS sequence"/>
</dbReference>
<evidence type="ECO:0000313" key="1">
    <source>
        <dbReference type="EMBL" id="MVM34741.1"/>
    </source>
</evidence>
<gene>
    <name evidence="1" type="ORF">GO755_32230</name>
</gene>
<sequence>MTDTFDELTPDESLRADNQIKLLKLELEHNVLFESFDEATPPEEVSDFLDGILALEEMQRNPKEITVYDKVGRPPFLPEIDLSDNEVAQALDTLLRQMGEHRVALDILAPDDYDDRTMYRFVTDELFAHETTDLGGGWTTNFIYEEFHPNHRYDIINHCHDFIRMLSEERFDTLDHCLDDRFFDRDTELWSSSARPEVTTCLTELIESWWPRTLREGSVSEVTIADDTETA</sequence>
<accession>A0A7K1SLR0</accession>
<comment type="caution">
    <text evidence="1">The sequence shown here is derived from an EMBL/GenBank/DDBJ whole genome shotgun (WGS) entry which is preliminary data.</text>
</comment>
<evidence type="ECO:0000313" key="2">
    <source>
        <dbReference type="Proteomes" id="UP000436006"/>
    </source>
</evidence>
<proteinExistence type="predicted"/>
<dbReference type="AlphaFoldDB" id="A0A7K1SLR0"/>
<keyword evidence="2" id="KW-1185">Reference proteome</keyword>
<dbReference type="EMBL" id="WPIN01000018">
    <property type="protein sequence ID" value="MVM34741.1"/>
    <property type="molecule type" value="Genomic_DNA"/>
</dbReference>
<protein>
    <submittedName>
        <fullName evidence="1">Uncharacterized protein</fullName>
    </submittedName>
</protein>
<reference evidence="1 2" key="1">
    <citation type="submission" date="2019-12" db="EMBL/GenBank/DDBJ databases">
        <title>Spirosoma sp. HMF4905 genome sequencing and assembly.</title>
        <authorList>
            <person name="Kang H."/>
            <person name="Cha I."/>
            <person name="Kim H."/>
            <person name="Joh K."/>
        </authorList>
    </citation>
    <scope>NUCLEOTIDE SEQUENCE [LARGE SCALE GENOMIC DNA]</scope>
    <source>
        <strain evidence="1 2">HMF4905</strain>
    </source>
</reference>
<name>A0A7K1SLR0_9BACT</name>
<dbReference type="RefSeq" id="WP_157589562.1">
    <property type="nucleotide sequence ID" value="NZ_WPIN01000018.1"/>
</dbReference>
<organism evidence="1 2">
    <name type="scientific">Spirosoma arboris</name>
    <dbReference type="NCBI Taxonomy" id="2682092"/>
    <lineage>
        <taxon>Bacteria</taxon>
        <taxon>Pseudomonadati</taxon>
        <taxon>Bacteroidota</taxon>
        <taxon>Cytophagia</taxon>
        <taxon>Cytophagales</taxon>
        <taxon>Cytophagaceae</taxon>
        <taxon>Spirosoma</taxon>
    </lineage>
</organism>